<reference evidence="15 16" key="1">
    <citation type="submission" date="2021-07" db="EMBL/GenBank/DDBJ databases">
        <title>The Aristolochia fimbriata genome: insights into angiosperm evolution, floral development and chemical biosynthesis.</title>
        <authorList>
            <person name="Jiao Y."/>
        </authorList>
    </citation>
    <scope>NUCLEOTIDE SEQUENCE [LARGE SCALE GENOMIC DNA]</scope>
    <source>
        <strain evidence="15">IBCAS-2021</strain>
        <tissue evidence="15">Leaf</tissue>
    </source>
</reference>
<keyword evidence="6" id="KW-0333">Golgi apparatus</keyword>
<dbReference type="GO" id="GO:0000139">
    <property type="term" value="C:Golgi membrane"/>
    <property type="evidence" value="ECO:0007669"/>
    <property type="project" value="UniProtKB-SubCell"/>
</dbReference>
<comment type="caution">
    <text evidence="15">The sequence shown here is derived from an EMBL/GenBank/DDBJ whole genome shotgun (WGS) entry which is preliminary data.</text>
</comment>
<keyword evidence="7 13" id="KW-0472">Membrane</keyword>
<organism evidence="15 16">
    <name type="scientific">Aristolochia fimbriata</name>
    <name type="common">White veined hardy Dutchman's pipe vine</name>
    <dbReference type="NCBI Taxonomy" id="158543"/>
    <lineage>
        <taxon>Eukaryota</taxon>
        <taxon>Viridiplantae</taxon>
        <taxon>Streptophyta</taxon>
        <taxon>Embryophyta</taxon>
        <taxon>Tracheophyta</taxon>
        <taxon>Spermatophyta</taxon>
        <taxon>Magnoliopsida</taxon>
        <taxon>Magnoliidae</taxon>
        <taxon>Piperales</taxon>
        <taxon>Aristolochiaceae</taxon>
        <taxon>Aristolochia</taxon>
    </lineage>
</organism>
<dbReference type="FunFam" id="3.90.550.10:FF:000015">
    <property type="entry name" value="Glucomannan 4-beta-mannosyltransferase 9"/>
    <property type="match status" value="1"/>
</dbReference>
<feature type="compositionally biased region" description="Basic and acidic residues" evidence="12">
    <location>
        <begin position="415"/>
        <end position="431"/>
    </location>
</feature>
<evidence type="ECO:0000313" key="16">
    <source>
        <dbReference type="Proteomes" id="UP000825729"/>
    </source>
</evidence>
<feature type="region of interest" description="Disordered" evidence="12">
    <location>
        <begin position="397"/>
        <end position="441"/>
    </location>
</feature>
<evidence type="ECO:0000256" key="13">
    <source>
        <dbReference type="SAM" id="Phobius"/>
    </source>
</evidence>
<feature type="domain" description="Glycosyltransferase 2-like" evidence="14">
    <location>
        <begin position="186"/>
        <end position="330"/>
    </location>
</feature>
<feature type="transmembrane region" description="Helical" evidence="13">
    <location>
        <begin position="33"/>
        <end position="66"/>
    </location>
</feature>
<dbReference type="AlphaFoldDB" id="A0AAV7DYU3"/>
<dbReference type="GO" id="GO:0051753">
    <property type="term" value="F:mannan synthase activity"/>
    <property type="evidence" value="ECO:0007669"/>
    <property type="project" value="TreeGrafter"/>
</dbReference>
<keyword evidence="3" id="KW-0808">Transferase</keyword>
<sequence length="501" mass="57950">MKDLGVSGSIVDEGTQVWSESFSLLWQRIKGPVIVPLVQAMVIVCISMSLMLFVERVYMAIVIVFVKLLRKKRYTKYKVDNIKEEVERNNNHPTILVQIPMFNEKEVYRLSISAACSMEWPSEKLIIQVLDDSTNATIRDLVELECQRWSIKGINIKYETRNNRNGYKAGALRDGLTKQYVQDCEYVVIFDADFQPEPDFLWRTIPFLISNPDLGLVQARWKFVNADECMMTRLQEMSLDYHFSVEQEVGSSTYSFFGFNGTAGVWRLQALHDAGGWKDRTTVEDMDLAVRASLRGWKFVFIGDLSVKNELPSTFKAYRYQQHRWSCGPANLMRKMMKEILFCEGYSVKFMSEYYPESVAVEETSCPLRFLLREEDCSPLGHFLLLLCRHSHHLPERDVPAPNQGRHHRTLGSRPCERMGRHREAREHTEEQDLPQRQYSGGGDGSVPPVLCLLQSHVWDQPPLHLPVLPVWGVLRDWVRIYGHCSSNLGFIRNGAHTYRQ</sequence>
<evidence type="ECO:0000256" key="6">
    <source>
        <dbReference type="ARBA" id="ARBA00023034"/>
    </source>
</evidence>
<evidence type="ECO:0000256" key="1">
    <source>
        <dbReference type="ARBA" id="ARBA00004653"/>
    </source>
</evidence>
<evidence type="ECO:0000313" key="15">
    <source>
        <dbReference type="EMBL" id="KAG9441724.1"/>
    </source>
</evidence>
<comment type="catalytic activity">
    <reaction evidence="9">
        <text>GDP-mannose + (glucomannan)n = GDP + (glucomannan)n+1.</text>
        <dbReference type="EC" id="2.4.1.32"/>
    </reaction>
</comment>
<dbReference type="GO" id="GO:0071555">
    <property type="term" value="P:cell wall organization"/>
    <property type="evidence" value="ECO:0007669"/>
    <property type="project" value="UniProtKB-KW"/>
</dbReference>
<dbReference type="Pfam" id="PF13632">
    <property type="entry name" value="Glyco_trans_2_3"/>
    <property type="match status" value="1"/>
</dbReference>
<keyword evidence="5 13" id="KW-1133">Transmembrane helix</keyword>
<name>A0AAV7DYU3_ARIFI</name>
<dbReference type="SUPFAM" id="SSF53448">
    <property type="entry name" value="Nucleotide-diphospho-sugar transferases"/>
    <property type="match status" value="1"/>
</dbReference>
<comment type="similarity">
    <text evidence="10">Belongs to the glycosyltransferase 2 family. Plant cellulose synthase-like A subfamily.</text>
</comment>
<keyword evidence="8" id="KW-0961">Cell wall biogenesis/degradation</keyword>
<dbReference type="PANTHER" id="PTHR32044">
    <property type="entry name" value="GLUCOMANNAN 4-BETA-MANNOSYLTRANSFERASE 9"/>
    <property type="match status" value="1"/>
</dbReference>
<dbReference type="CDD" id="cd06437">
    <property type="entry name" value="CESA_CaSu_A2"/>
    <property type="match status" value="1"/>
</dbReference>
<evidence type="ECO:0000256" key="8">
    <source>
        <dbReference type="ARBA" id="ARBA00023316"/>
    </source>
</evidence>
<dbReference type="PANTHER" id="PTHR32044:SF64">
    <property type="entry name" value="OS09G0572500 PROTEIN"/>
    <property type="match status" value="1"/>
</dbReference>
<dbReference type="EMBL" id="JAINDJ010000007">
    <property type="protein sequence ID" value="KAG9441724.1"/>
    <property type="molecule type" value="Genomic_DNA"/>
</dbReference>
<dbReference type="GO" id="GO:0047259">
    <property type="term" value="F:glucomannan 4-beta-mannosyltransferase activity"/>
    <property type="evidence" value="ECO:0007669"/>
    <property type="project" value="UniProtKB-EC"/>
</dbReference>
<keyword evidence="2" id="KW-0328">Glycosyltransferase</keyword>
<dbReference type="InterPro" id="IPR029044">
    <property type="entry name" value="Nucleotide-diphossugar_trans"/>
</dbReference>
<evidence type="ECO:0000259" key="14">
    <source>
        <dbReference type="Pfam" id="PF13632"/>
    </source>
</evidence>
<evidence type="ECO:0000256" key="5">
    <source>
        <dbReference type="ARBA" id="ARBA00022989"/>
    </source>
</evidence>
<evidence type="ECO:0000256" key="4">
    <source>
        <dbReference type="ARBA" id="ARBA00022692"/>
    </source>
</evidence>
<dbReference type="EC" id="2.4.1.32" evidence="11"/>
<gene>
    <name evidence="15" type="ORF">H6P81_017578</name>
</gene>
<accession>A0AAV7DYU3</accession>
<keyword evidence="4 13" id="KW-0812">Transmembrane</keyword>
<proteinExistence type="inferred from homology"/>
<evidence type="ECO:0000256" key="11">
    <source>
        <dbReference type="ARBA" id="ARBA00066505"/>
    </source>
</evidence>
<evidence type="ECO:0000256" key="12">
    <source>
        <dbReference type="SAM" id="MobiDB-lite"/>
    </source>
</evidence>
<evidence type="ECO:0000256" key="3">
    <source>
        <dbReference type="ARBA" id="ARBA00022679"/>
    </source>
</evidence>
<protein>
    <recommendedName>
        <fullName evidence="11">glucomannan 4-beta-mannosyltransferase</fullName>
        <ecNumber evidence="11">2.4.1.32</ecNumber>
    </recommendedName>
</protein>
<evidence type="ECO:0000256" key="7">
    <source>
        <dbReference type="ARBA" id="ARBA00023136"/>
    </source>
</evidence>
<evidence type="ECO:0000256" key="10">
    <source>
        <dbReference type="ARBA" id="ARBA00060879"/>
    </source>
</evidence>
<dbReference type="Gene3D" id="3.90.550.10">
    <property type="entry name" value="Spore Coat Polysaccharide Biosynthesis Protein SpsA, Chain A"/>
    <property type="match status" value="1"/>
</dbReference>
<comment type="subcellular location">
    <subcellularLocation>
        <location evidence="1">Golgi apparatus membrane</location>
        <topology evidence="1">Multi-pass membrane protein</topology>
    </subcellularLocation>
</comment>
<dbReference type="Proteomes" id="UP000825729">
    <property type="component" value="Unassembled WGS sequence"/>
</dbReference>
<evidence type="ECO:0000256" key="9">
    <source>
        <dbReference type="ARBA" id="ARBA00051800"/>
    </source>
</evidence>
<evidence type="ECO:0000256" key="2">
    <source>
        <dbReference type="ARBA" id="ARBA00022676"/>
    </source>
</evidence>
<dbReference type="InterPro" id="IPR001173">
    <property type="entry name" value="Glyco_trans_2-like"/>
</dbReference>
<keyword evidence="16" id="KW-1185">Reference proteome</keyword>